<dbReference type="SUPFAM" id="SSF82861">
    <property type="entry name" value="Mechanosensitive channel protein MscS (YggB), transmembrane region"/>
    <property type="match status" value="1"/>
</dbReference>
<dbReference type="InterPro" id="IPR011066">
    <property type="entry name" value="MscS_channel_C_sf"/>
</dbReference>
<dbReference type="SUPFAM" id="SSF82689">
    <property type="entry name" value="Mechanosensitive channel protein MscS (YggB), C-terminal domain"/>
    <property type="match status" value="1"/>
</dbReference>
<reference evidence="12 13" key="1">
    <citation type="submission" date="2019-10" db="EMBL/GenBank/DDBJ databases">
        <title>Streptomyces smaragdinus sp. nov. and Streptomyces fabii sp. nov., isolated from the gut of fungus growing-termite Macrotermes natalensis.</title>
        <authorList>
            <person name="Schwitalla J."/>
            <person name="Benndorf R."/>
            <person name="Martin K."/>
            <person name="De Beer W."/>
            <person name="Kaster A.-K."/>
            <person name="Vollmers J."/>
            <person name="Poulsen M."/>
            <person name="Beemelmanns C."/>
        </authorList>
    </citation>
    <scope>NUCLEOTIDE SEQUENCE [LARGE SCALE GENOMIC DNA]</scope>
    <source>
        <strain evidence="12 13">RB5</strain>
    </source>
</reference>
<evidence type="ECO:0000259" key="10">
    <source>
        <dbReference type="Pfam" id="PF21082"/>
    </source>
</evidence>
<dbReference type="InterPro" id="IPR049142">
    <property type="entry name" value="MS_channel_1st"/>
</dbReference>
<dbReference type="AlphaFoldDB" id="A0A7K0CA90"/>
<gene>
    <name evidence="12" type="ORF">SRB5_04890</name>
</gene>
<evidence type="ECO:0000256" key="1">
    <source>
        <dbReference type="ARBA" id="ARBA00004651"/>
    </source>
</evidence>
<dbReference type="Gene3D" id="3.30.70.100">
    <property type="match status" value="1"/>
</dbReference>
<keyword evidence="4 8" id="KW-0812">Transmembrane</keyword>
<evidence type="ECO:0000256" key="6">
    <source>
        <dbReference type="ARBA" id="ARBA00023136"/>
    </source>
</evidence>
<feature type="transmembrane region" description="Helical" evidence="8">
    <location>
        <begin position="167"/>
        <end position="186"/>
    </location>
</feature>
<evidence type="ECO:0000259" key="9">
    <source>
        <dbReference type="Pfam" id="PF00924"/>
    </source>
</evidence>
<name>A0A7K0CA90_9ACTN</name>
<dbReference type="Pfam" id="PF00924">
    <property type="entry name" value="MS_channel_2nd"/>
    <property type="match status" value="1"/>
</dbReference>
<evidence type="ECO:0000256" key="2">
    <source>
        <dbReference type="ARBA" id="ARBA00008017"/>
    </source>
</evidence>
<keyword evidence="3" id="KW-1003">Cell membrane</keyword>
<evidence type="ECO:0000256" key="5">
    <source>
        <dbReference type="ARBA" id="ARBA00022989"/>
    </source>
</evidence>
<dbReference type="InterPro" id="IPR049278">
    <property type="entry name" value="MS_channel_C"/>
</dbReference>
<comment type="subcellular location">
    <subcellularLocation>
        <location evidence="1">Cell membrane</location>
        <topology evidence="1">Multi-pass membrane protein</topology>
    </subcellularLocation>
</comment>
<keyword evidence="5 8" id="KW-1133">Transmembrane helix</keyword>
<dbReference type="InterPro" id="IPR023408">
    <property type="entry name" value="MscS_beta-dom_sf"/>
</dbReference>
<dbReference type="Gene3D" id="2.30.30.60">
    <property type="match status" value="1"/>
</dbReference>
<dbReference type="Pfam" id="PF21088">
    <property type="entry name" value="MS_channel_1st"/>
    <property type="match status" value="1"/>
</dbReference>
<evidence type="ECO:0000256" key="4">
    <source>
        <dbReference type="ARBA" id="ARBA00022692"/>
    </source>
</evidence>
<dbReference type="PANTHER" id="PTHR30566:SF25">
    <property type="entry name" value="INNER MEMBRANE PROTEIN"/>
    <property type="match status" value="1"/>
</dbReference>
<dbReference type="SUPFAM" id="SSF50182">
    <property type="entry name" value="Sm-like ribonucleoproteins"/>
    <property type="match status" value="1"/>
</dbReference>
<feature type="transmembrane region" description="Helical" evidence="8">
    <location>
        <begin position="106"/>
        <end position="127"/>
    </location>
</feature>
<dbReference type="Pfam" id="PF21082">
    <property type="entry name" value="MS_channel_3rd"/>
    <property type="match status" value="1"/>
</dbReference>
<dbReference type="InterPro" id="IPR011014">
    <property type="entry name" value="MscS_channel_TM-2"/>
</dbReference>
<organism evidence="12 13">
    <name type="scientific">Streptomyces smaragdinus</name>
    <dbReference type="NCBI Taxonomy" id="2585196"/>
    <lineage>
        <taxon>Bacteria</taxon>
        <taxon>Bacillati</taxon>
        <taxon>Actinomycetota</taxon>
        <taxon>Actinomycetes</taxon>
        <taxon>Kitasatosporales</taxon>
        <taxon>Streptomycetaceae</taxon>
        <taxon>Streptomyces</taxon>
    </lineage>
</organism>
<feature type="domain" description="Mechanosensitive ion channel MscS C-terminal" evidence="10">
    <location>
        <begin position="265"/>
        <end position="350"/>
    </location>
</feature>
<dbReference type="Gene3D" id="1.10.287.1260">
    <property type="match status" value="1"/>
</dbReference>
<feature type="transmembrane region" description="Helical" evidence="8">
    <location>
        <begin position="34"/>
        <end position="51"/>
    </location>
</feature>
<dbReference type="InterPro" id="IPR010920">
    <property type="entry name" value="LSM_dom_sf"/>
</dbReference>
<feature type="transmembrane region" description="Helical" evidence="8">
    <location>
        <begin position="139"/>
        <end position="161"/>
    </location>
</feature>
<feature type="region of interest" description="Disordered" evidence="7">
    <location>
        <begin position="363"/>
        <end position="382"/>
    </location>
</feature>
<feature type="domain" description="Mechanosensitive ion channel transmembrane helices 2/3" evidence="11">
    <location>
        <begin position="146"/>
        <end position="187"/>
    </location>
</feature>
<dbReference type="GO" id="GO:0005886">
    <property type="term" value="C:plasma membrane"/>
    <property type="evidence" value="ECO:0007669"/>
    <property type="project" value="UniProtKB-SubCell"/>
</dbReference>
<keyword evidence="13" id="KW-1185">Reference proteome</keyword>
<evidence type="ECO:0000256" key="7">
    <source>
        <dbReference type="SAM" id="MobiDB-lite"/>
    </source>
</evidence>
<feature type="domain" description="Mechanosensitive ion channel MscS" evidence="9">
    <location>
        <begin position="188"/>
        <end position="256"/>
    </location>
</feature>
<dbReference type="PANTHER" id="PTHR30566">
    <property type="entry name" value="YNAI-RELATED MECHANOSENSITIVE ION CHANNEL"/>
    <property type="match status" value="1"/>
</dbReference>
<keyword evidence="6 8" id="KW-0472">Membrane</keyword>
<dbReference type="InterPro" id="IPR006685">
    <property type="entry name" value="MscS_channel_2nd"/>
</dbReference>
<evidence type="ECO:0000259" key="11">
    <source>
        <dbReference type="Pfam" id="PF21088"/>
    </source>
</evidence>
<dbReference type="EMBL" id="WEGJ01000001">
    <property type="protein sequence ID" value="MQY10381.1"/>
    <property type="molecule type" value="Genomic_DNA"/>
</dbReference>
<accession>A0A7K0CA90</accession>
<evidence type="ECO:0000313" key="12">
    <source>
        <dbReference type="EMBL" id="MQY10381.1"/>
    </source>
</evidence>
<dbReference type="GO" id="GO:0055085">
    <property type="term" value="P:transmembrane transport"/>
    <property type="evidence" value="ECO:0007669"/>
    <property type="project" value="InterPro"/>
</dbReference>
<comment type="similarity">
    <text evidence="2">Belongs to the MscS (TC 1.A.23) family.</text>
</comment>
<evidence type="ECO:0000256" key="8">
    <source>
        <dbReference type="SAM" id="Phobius"/>
    </source>
</evidence>
<sequence>MAHRAGLVHVPDACTEFRLETDGTLNRALTLHDIILAGSAVLGGLVAGFLLRMLLGWLGKGARRTAWSGDDLIVAALRTIIPWSALAGGVSIAAEVLPLKAVVRQSTQQVVVAVLILAITVAVARIVGELVGSRSAGIGSATILVNITRITILAIGVLILLETLGISIAPLLTALGVGGLAVALALQDTLANLFAGVHILASKTVQVGHYIKLSSGEEGYVTDINWRNTVIRTQSDNIVIIPNDKLAGTIMTNYHRPAEEMSVIIQAGVGLGSDLARVEKVTIETAESVMTEVEGGVPTYQPLVRFHTFGDSRVGFSVILRTTEYGEQYRIKHELIKRLHARYRAEGIDIAVPVRKVMLHQDEETPFLPRQRETSDVPGRTP</sequence>
<protein>
    <submittedName>
        <fullName evidence="12">Uncharacterized protein</fullName>
    </submittedName>
</protein>
<dbReference type="Proteomes" id="UP000466345">
    <property type="component" value="Unassembled WGS sequence"/>
</dbReference>
<comment type="caution">
    <text evidence="12">The sequence shown here is derived from an EMBL/GenBank/DDBJ whole genome shotgun (WGS) entry which is preliminary data.</text>
</comment>
<evidence type="ECO:0000256" key="3">
    <source>
        <dbReference type="ARBA" id="ARBA00022475"/>
    </source>
</evidence>
<evidence type="ECO:0000313" key="13">
    <source>
        <dbReference type="Proteomes" id="UP000466345"/>
    </source>
</evidence>
<proteinExistence type="inferred from homology"/>